<accession>A0AAV3R2M2</accession>
<gene>
    <name evidence="2" type="ORF">LIER_24803</name>
</gene>
<name>A0AAV3R2M2_LITER</name>
<feature type="region of interest" description="Disordered" evidence="1">
    <location>
        <begin position="126"/>
        <end position="180"/>
    </location>
</feature>
<evidence type="ECO:0000256" key="1">
    <source>
        <dbReference type="SAM" id="MobiDB-lite"/>
    </source>
</evidence>
<evidence type="ECO:0000313" key="2">
    <source>
        <dbReference type="EMBL" id="GAA0170575.1"/>
    </source>
</evidence>
<keyword evidence="3" id="KW-1185">Reference proteome</keyword>
<organism evidence="2 3">
    <name type="scientific">Lithospermum erythrorhizon</name>
    <name type="common">Purple gromwell</name>
    <name type="synonym">Lithospermum officinale var. erythrorhizon</name>
    <dbReference type="NCBI Taxonomy" id="34254"/>
    <lineage>
        <taxon>Eukaryota</taxon>
        <taxon>Viridiplantae</taxon>
        <taxon>Streptophyta</taxon>
        <taxon>Embryophyta</taxon>
        <taxon>Tracheophyta</taxon>
        <taxon>Spermatophyta</taxon>
        <taxon>Magnoliopsida</taxon>
        <taxon>eudicotyledons</taxon>
        <taxon>Gunneridae</taxon>
        <taxon>Pentapetalae</taxon>
        <taxon>asterids</taxon>
        <taxon>lamiids</taxon>
        <taxon>Boraginales</taxon>
        <taxon>Boraginaceae</taxon>
        <taxon>Boraginoideae</taxon>
        <taxon>Lithospermeae</taxon>
        <taxon>Lithospermum</taxon>
    </lineage>
</organism>
<evidence type="ECO:0000313" key="3">
    <source>
        <dbReference type="Proteomes" id="UP001454036"/>
    </source>
</evidence>
<comment type="caution">
    <text evidence="2">The sequence shown here is derived from an EMBL/GenBank/DDBJ whole genome shotgun (WGS) entry which is preliminary data.</text>
</comment>
<feature type="compositionally biased region" description="Polar residues" evidence="1">
    <location>
        <begin position="135"/>
        <end position="146"/>
    </location>
</feature>
<protein>
    <submittedName>
        <fullName evidence="2">Uncharacterized protein</fullName>
    </submittedName>
</protein>
<reference evidence="2 3" key="1">
    <citation type="submission" date="2024-01" db="EMBL/GenBank/DDBJ databases">
        <title>The complete chloroplast genome sequence of Lithospermum erythrorhizon: insights into the phylogenetic relationship among Boraginaceae species and the maternal lineages of purple gromwells.</title>
        <authorList>
            <person name="Okada T."/>
            <person name="Watanabe K."/>
        </authorList>
    </citation>
    <scope>NUCLEOTIDE SEQUENCE [LARGE SCALE GENOMIC DNA]</scope>
</reference>
<dbReference type="AlphaFoldDB" id="A0AAV3R2M2"/>
<sequence length="180" mass="20130">MRSSDGTTKQLTAAETTLNWQSENALAQNTLLRQIASNQENFYQQTQQNLSIMESAIQEIHQKMTLLHHELLHLATTGESNLYFPRESSCPRKDEIKQSSSSCLMIQDSSSNDVSLSPVMMVGVSPQEDEVGSEAENSTLEQTTQPHVEFPPEATPYIIGSSQQSFSLDKIPPSEWRDKV</sequence>
<dbReference type="Proteomes" id="UP001454036">
    <property type="component" value="Unassembled WGS sequence"/>
</dbReference>
<dbReference type="EMBL" id="BAABME010007303">
    <property type="protein sequence ID" value="GAA0170575.1"/>
    <property type="molecule type" value="Genomic_DNA"/>
</dbReference>
<proteinExistence type="predicted"/>